<dbReference type="InterPro" id="IPR017871">
    <property type="entry name" value="ABC_transporter-like_CS"/>
</dbReference>
<accession>A0A7W6WJF3</accession>
<dbReference type="Proteomes" id="UP000555728">
    <property type="component" value="Unassembled WGS sequence"/>
</dbReference>
<dbReference type="EMBL" id="JACIGI010000001">
    <property type="protein sequence ID" value="MBB4284432.1"/>
    <property type="molecule type" value="Genomic_DNA"/>
</dbReference>
<dbReference type="InterPro" id="IPR050763">
    <property type="entry name" value="ABC_transporter_ATP-binding"/>
</dbReference>
<reference evidence="5 6" key="1">
    <citation type="submission" date="2020-08" db="EMBL/GenBank/DDBJ databases">
        <title>Genome sequencing of Purple Non-Sulfur Bacteria from various extreme environments.</title>
        <authorList>
            <person name="Mayer M."/>
        </authorList>
    </citation>
    <scope>NUCLEOTIDE SEQUENCE [LARGE SCALE GENOMIC DNA]</scope>
    <source>
        <strain evidence="5 6">JA135</strain>
    </source>
</reference>
<evidence type="ECO:0000313" key="6">
    <source>
        <dbReference type="Proteomes" id="UP000555728"/>
    </source>
</evidence>
<evidence type="ECO:0000256" key="1">
    <source>
        <dbReference type="ARBA" id="ARBA00022448"/>
    </source>
</evidence>
<dbReference type="InterPro" id="IPR027417">
    <property type="entry name" value="P-loop_NTPase"/>
</dbReference>
<dbReference type="SUPFAM" id="SSF52540">
    <property type="entry name" value="P-loop containing nucleoside triphosphate hydrolases"/>
    <property type="match status" value="1"/>
</dbReference>
<gene>
    <name evidence="5" type="ORF">GGD88_000138</name>
</gene>
<comment type="caution">
    <text evidence="5">The sequence shown here is derived from an EMBL/GenBank/DDBJ whole genome shotgun (WGS) entry which is preliminary data.</text>
</comment>
<keyword evidence="6" id="KW-1185">Reference proteome</keyword>
<evidence type="ECO:0000256" key="2">
    <source>
        <dbReference type="ARBA" id="ARBA00022741"/>
    </source>
</evidence>
<dbReference type="Pfam" id="PF00005">
    <property type="entry name" value="ABC_tran"/>
    <property type="match status" value="1"/>
</dbReference>
<dbReference type="RefSeq" id="WP_184430905.1">
    <property type="nucleotide sequence ID" value="NZ_JACIGI010000001.1"/>
</dbReference>
<evidence type="ECO:0000259" key="4">
    <source>
        <dbReference type="PROSITE" id="PS50893"/>
    </source>
</evidence>
<name>A0A7W6WJF3_9PROT</name>
<keyword evidence="3 5" id="KW-0067">ATP-binding</keyword>
<organism evidence="5 6">
    <name type="scientific">Roseospira goensis</name>
    <dbReference type="NCBI Taxonomy" id="391922"/>
    <lineage>
        <taxon>Bacteria</taxon>
        <taxon>Pseudomonadati</taxon>
        <taxon>Pseudomonadota</taxon>
        <taxon>Alphaproteobacteria</taxon>
        <taxon>Rhodospirillales</taxon>
        <taxon>Rhodospirillaceae</taxon>
        <taxon>Roseospira</taxon>
    </lineage>
</organism>
<dbReference type="Gene3D" id="3.40.50.300">
    <property type="entry name" value="P-loop containing nucleotide triphosphate hydrolases"/>
    <property type="match status" value="1"/>
</dbReference>
<evidence type="ECO:0000313" key="5">
    <source>
        <dbReference type="EMBL" id="MBB4284432.1"/>
    </source>
</evidence>
<dbReference type="SMART" id="SM00382">
    <property type="entry name" value="AAA"/>
    <property type="match status" value="1"/>
</dbReference>
<dbReference type="InterPro" id="IPR003593">
    <property type="entry name" value="AAA+_ATPase"/>
</dbReference>
<dbReference type="PANTHER" id="PTHR42711">
    <property type="entry name" value="ABC TRANSPORTER ATP-BINDING PROTEIN"/>
    <property type="match status" value="1"/>
</dbReference>
<dbReference type="PROSITE" id="PS50893">
    <property type="entry name" value="ABC_TRANSPORTER_2"/>
    <property type="match status" value="1"/>
</dbReference>
<dbReference type="AlphaFoldDB" id="A0A7W6WJF3"/>
<dbReference type="PANTHER" id="PTHR42711:SF15">
    <property type="entry name" value="ABC-TYPE MULTIDRUG TRANSPORT SYSTEM, ATPASE COMPONENT"/>
    <property type="match status" value="1"/>
</dbReference>
<sequence length="331" mass="35778">MPDTATLTRATASRAAAYPDNAIDIAHLTKVYRARAGQAAKTALDDVSLTVPRGSFFALLGPNGAGKSTLINIMAGLVMKTSGSARIWGHDIDRNPRQSRAAIGIVPQELNLDPFFTPRELLEVQAGLYGVPARERRTLEILDAVGLADKADAYARTLSGGMRRRLLVAKAMVHTPPILVLDEPTAGVDIELRQQLWSYVKDLNARGTTILLTTHYLEEAETLCDRTAIINKGRVAACDTTRNLLQRLDSKTVIVTVAGSAPDPLPPSLAALGAQVKGAERDQICVRYRPSETPIGAILDAFRGADLEMTDLVTEETDLEDIFLQLTRDAA</sequence>
<protein>
    <submittedName>
        <fullName evidence="5">ABC-2 type transport system ATP-binding protein</fullName>
    </submittedName>
</protein>
<dbReference type="InterPro" id="IPR003439">
    <property type="entry name" value="ABC_transporter-like_ATP-bd"/>
</dbReference>
<keyword evidence="1" id="KW-0813">Transport</keyword>
<proteinExistence type="predicted"/>
<feature type="domain" description="ABC transporter" evidence="4">
    <location>
        <begin position="26"/>
        <end position="257"/>
    </location>
</feature>
<evidence type="ECO:0000256" key="3">
    <source>
        <dbReference type="ARBA" id="ARBA00022840"/>
    </source>
</evidence>
<dbReference type="PROSITE" id="PS00211">
    <property type="entry name" value="ABC_TRANSPORTER_1"/>
    <property type="match status" value="1"/>
</dbReference>
<dbReference type="GO" id="GO:0016887">
    <property type="term" value="F:ATP hydrolysis activity"/>
    <property type="evidence" value="ECO:0007669"/>
    <property type="project" value="InterPro"/>
</dbReference>
<keyword evidence="2" id="KW-0547">Nucleotide-binding</keyword>
<dbReference type="GO" id="GO:0005524">
    <property type="term" value="F:ATP binding"/>
    <property type="evidence" value="ECO:0007669"/>
    <property type="project" value="UniProtKB-KW"/>
</dbReference>